<protein>
    <submittedName>
        <fullName evidence="1">Uncharacterized protein</fullName>
    </submittedName>
</protein>
<dbReference type="AlphaFoldDB" id="A0A9X3ND28"/>
<sequence length="114" mass="12724">MAVLELVSSRPDWMGALTVALTRPAGVPERRSGEDPWAAVGRASRPRRISDDLAWLRQAFDEPSDHGLKGLEDTAAVAAWETDHEAQERLSRLRDRRVLDAAGFLLHEEERIAV</sequence>
<name>A0A9X3ND28_9ACTN</name>
<dbReference type="EMBL" id="JAPDDP010000075">
    <property type="protein sequence ID" value="MDA0184435.1"/>
    <property type="molecule type" value="Genomic_DNA"/>
</dbReference>
<proteinExistence type="predicted"/>
<comment type="caution">
    <text evidence="1">The sequence shown here is derived from an EMBL/GenBank/DDBJ whole genome shotgun (WGS) entry which is preliminary data.</text>
</comment>
<reference evidence="1" key="1">
    <citation type="submission" date="2022-10" db="EMBL/GenBank/DDBJ databases">
        <title>The WGS of Solirubrobacter phytolaccae KCTC 29190.</title>
        <authorList>
            <person name="Jiang Z."/>
        </authorList>
    </citation>
    <scope>NUCLEOTIDE SEQUENCE</scope>
    <source>
        <strain evidence="1">KCTC 29190</strain>
    </source>
</reference>
<gene>
    <name evidence="1" type="ORF">OJ997_29290</name>
</gene>
<dbReference type="RefSeq" id="WP_270028890.1">
    <property type="nucleotide sequence ID" value="NZ_JAPDDP010000075.1"/>
</dbReference>
<organism evidence="1 2">
    <name type="scientific">Solirubrobacter phytolaccae</name>
    <dbReference type="NCBI Taxonomy" id="1404360"/>
    <lineage>
        <taxon>Bacteria</taxon>
        <taxon>Bacillati</taxon>
        <taxon>Actinomycetota</taxon>
        <taxon>Thermoleophilia</taxon>
        <taxon>Solirubrobacterales</taxon>
        <taxon>Solirubrobacteraceae</taxon>
        <taxon>Solirubrobacter</taxon>
    </lineage>
</organism>
<evidence type="ECO:0000313" key="1">
    <source>
        <dbReference type="EMBL" id="MDA0184435.1"/>
    </source>
</evidence>
<dbReference type="Proteomes" id="UP001147653">
    <property type="component" value="Unassembled WGS sequence"/>
</dbReference>
<evidence type="ECO:0000313" key="2">
    <source>
        <dbReference type="Proteomes" id="UP001147653"/>
    </source>
</evidence>
<keyword evidence="2" id="KW-1185">Reference proteome</keyword>
<accession>A0A9X3ND28</accession>